<feature type="binding site" evidence="7">
    <location>
        <begin position="368"/>
        <end position="375"/>
    </location>
    <ligand>
        <name>ATP</name>
        <dbReference type="ChEBI" id="CHEBI:30616"/>
    </ligand>
</feature>
<dbReference type="GO" id="GO:0003952">
    <property type="term" value="F:NAD+ synthase (glutamine-hydrolyzing) activity"/>
    <property type="evidence" value="ECO:0007669"/>
    <property type="project" value="UniProtKB-UniRule"/>
</dbReference>
<dbReference type="Gene3D" id="3.60.110.10">
    <property type="entry name" value="Carbon-nitrogen hydrolase"/>
    <property type="match status" value="1"/>
</dbReference>
<dbReference type="InterPro" id="IPR041856">
    <property type="entry name" value="NAD+_synth_C"/>
</dbReference>
<evidence type="ECO:0000256" key="2">
    <source>
        <dbReference type="ARBA" id="ARBA00007145"/>
    </source>
</evidence>
<feature type="active site" description="For glutaminase activity" evidence="7">
    <location>
        <position position="122"/>
    </location>
</feature>
<evidence type="ECO:0000256" key="9">
    <source>
        <dbReference type="RuleBase" id="RU003811"/>
    </source>
</evidence>
<comment type="similarity">
    <text evidence="9">Belongs to the NAD synthetase family.</text>
</comment>
<dbReference type="InterPro" id="IPR014445">
    <property type="entry name" value="Gln-dep_NAD_synthase"/>
</dbReference>
<feature type="domain" description="CN hydrolase" evidence="11">
    <location>
        <begin position="13"/>
        <end position="278"/>
    </location>
</feature>
<dbReference type="Gene3D" id="1.10.10.1140">
    <property type="entry name" value="Glutamine-dependent NAD+ synthetase, C-terminal domain"/>
    <property type="match status" value="1"/>
</dbReference>
<dbReference type="GO" id="GO:0004359">
    <property type="term" value="F:glutaminase activity"/>
    <property type="evidence" value="ECO:0007669"/>
    <property type="project" value="InterPro"/>
</dbReference>
<dbReference type="SUPFAM" id="SSF52402">
    <property type="entry name" value="Adenine nucleotide alpha hydrolases-like"/>
    <property type="match status" value="1"/>
</dbReference>
<feature type="binding site" evidence="7">
    <location>
        <begin position="492"/>
        <end position="495"/>
    </location>
    <ligand>
        <name>deamido-NAD(+)</name>
        <dbReference type="ChEBI" id="CHEBI:58437"/>
        <note>ligand shared between two neighboring subunits</note>
    </ligand>
</feature>
<comment type="function">
    <text evidence="7">Catalyzes the ATP-dependent amidation of deamido-NAD to form NAD. Uses L-glutamine as a nitrogen source.</text>
</comment>
<keyword evidence="6 7" id="KW-0520">NAD</keyword>
<dbReference type="InterPro" id="IPR003010">
    <property type="entry name" value="C-N_Hydrolase"/>
</dbReference>
<evidence type="ECO:0000313" key="12">
    <source>
        <dbReference type="EMBL" id="KAB0269799.1"/>
    </source>
</evidence>
<dbReference type="PANTHER" id="PTHR23090">
    <property type="entry name" value="NH 3 /GLUTAMINE-DEPENDENT NAD + SYNTHETASE"/>
    <property type="match status" value="1"/>
</dbReference>
<dbReference type="PANTHER" id="PTHR23090:SF9">
    <property type="entry name" value="GLUTAMINE-DEPENDENT NAD(+) SYNTHETASE"/>
    <property type="match status" value="1"/>
</dbReference>
<organism evidence="12 13">
    <name type="scientific">Microvirga brassicacearum</name>
    <dbReference type="NCBI Taxonomy" id="2580413"/>
    <lineage>
        <taxon>Bacteria</taxon>
        <taxon>Pseudomonadati</taxon>
        <taxon>Pseudomonadota</taxon>
        <taxon>Alphaproteobacteria</taxon>
        <taxon>Hyphomicrobiales</taxon>
        <taxon>Methylobacteriaceae</taxon>
        <taxon>Microvirga</taxon>
    </lineage>
</organism>
<reference evidence="12 13" key="1">
    <citation type="journal article" date="2019" name="Microorganisms">
        <title>Genome Insights into the Novel Species Microvirga brassicacearum, a Rapeseed Endophyte with Biotechnological Potential.</title>
        <authorList>
            <person name="Jimenez-Gomez A."/>
            <person name="Saati-Santamaria Z."/>
            <person name="Igual J.M."/>
            <person name="Rivas R."/>
            <person name="Mateos P.F."/>
            <person name="Garcia-Fraile P."/>
        </authorList>
    </citation>
    <scope>NUCLEOTIDE SEQUENCE [LARGE SCALE GENOMIC DNA]</scope>
    <source>
        <strain evidence="12 13">CDVBN77</strain>
    </source>
</reference>
<dbReference type="EC" id="6.3.5.1" evidence="7 8"/>
<dbReference type="GO" id="GO:0005737">
    <property type="term" value="C:cytoplasm"/>
    <property type="evidence" value="ECO:0007669"/>
    <property type="project" value="InterPro"/>
</dbReference>
<evidence type="ECO:0000313" key="13">
    <source>
        <dbReference type="Proteomes" id="UP000325684"/>
    </source>
</evidence>
<dbReference type="SUPFAM" id="SSF56317">
    <property type="entry name" value="Carbon-nitrogen hydrolase"/>
    <property type="match status" value="1"/>
</dbReference>
<dbReference type="PROSITE" id="PS50263">
    <property type="entry name" value="CN_HYDROLASE"/>
    <property type="match status" value="1"/>
</dbReference>
<dbReference type="RefSeq" id="WP_150941692.1">
    <property type="nucleotide sequence ID" value="NZ_VCMV01000001.1"/>
</dbReference>
<comment type="similarity">
    <text evidence="2 7 8">In the C-terminal section; belongs to the NAD synthetase family.</text>
</comment>
<feature type="binding site" evidence="7">
    <location>
        <position position="211"/>
    </location>
    <ligand>
        <name>L-glutamine</name>
        <dbReference type="ChEBI" id="CHEBI:58359"/>
    </ligand>
</feature>
<dbReference type="PIRSF" id="PIRSF006630">
    <property type="entry name" value="NADS_GAT"/>
    <property type="match status" value="1"/>
</dbReference>
<keyword evidence="5 7" id="KW-0067">ATP-binding</keyword>
<evidence type="ECO:0000259" key="11">
    <source>
        <dbReference type="PROSITE" id="PS50263"/>
    </source>
</evidence>
<evidence type="ECO:0000256" key="10">
    <source>
        <dbReference type="SAM" id="MobiDB-lite"/>
    </source>
</evidence>
<gene>
    <name evidence="7" type="primary">nadE</name>
    <name evidence="12" type="ORF">FEZ63_00140</name>
</gene>
<evidence type="ECO:0000256" key="8">
    <source>
        <dbReference type="PIRNR" id="PIRNR006630"/>
    </source>
</evidence>
<evidence type="ECO:0000256" key="1">
    <source>
        <dbReference type="ARBA" id="ARBA00005188"/>
    </source>
</evidence>
<dbReference type="OrthoDB" id="9760188at2"/>
<feature type="binding site" evidence="7">
    <location>
        <position position="487"/>
    </location>
    <ligand>
        <name>deamido-NAD(+)</name>
        <dbReference type="ChEBI" id="CHEBI:58437"/>
        <note>ligand shared between two neighboring subunits</note>
    </ligand>
</feature>
<evidence type="ECO:0000256" key="3">
    <source>
        <dbReference type="ARBA" id="ARBA00022598"/>
    </source>
</evidence>
<dbReference type="FunFam" id="1.10.10.1140:FF:000001">
    <property type="entry name" value="Glutamine-dependent NAD(+) synthetase"/>
    <property type="match status" value="1"/>
</dbReference>
<dbReference type="InterPro" id="IPR014729">
    <property type="entry name" value="Rossmann-like_a/b/a_fold"/>
</dbReference>
<dbReference type="Pfam" id="PF00795">
    <property type="entry name" value="CN_hydrolase"/>
    <property type="match status" value="1"/>
</dbReference>
<dbReference type="InterPro" id="IPR003694">
    <property type="entry name" value="NAD_synthase"/>
</dbReference>
<name>A0A5N3PJ86_9HYPH</name>
<dbReference type="Proteomes" id="UP000325684">
    <property type="component" value="Unassembled WGS sequence"/>
</dbReference>
<dbReference type="InterPro" id="IPR036526">
    <property type="entry name" value="C-N_Hydrolase_sf"/>
</dbReference>
<feature type="binding site" evidence="7">
    <location>
        <position position="482"/>
    </location>
    <ligand>
        <name>ATP</name>
        <dbReference type="ChEBI" id="CHEBI:30616"/>
    </ligand>
</feature>
<feature type="binding site" evidence="7">
    <location>
        <position position="458"/>
    </location>
    <ligand>
        <name>deamido-NAD(+)</name>
        <dbReference type="ChEBI" id="CHEBI:58437"/>
        <note>ligand shared between two neighboring subunits</note>
    </ligand>
</feature>
<keyword evidence="3 7" id="KW-0436">Ligase</keyword>
<protein>
    <recommendedName>
        <fullName evidence="7 8">Glutamine-dependent NAD(+) synthetase</fullName>
        <ecNumber evidence="7 8">6.3.5.1</ecNumber>
    </recommendedName>
    <alternativeName>
        <fullName evidence="7 8">NAD(+) synthase [glutamine-hydrolyzing]</fullName>
    </alternativeName>
</protein>
<dbReference type="GO" id="GO:0005524">
    <property type="term" value="F:ATP binding"/>
    <property type="evidence" value="ECO:0007669"/>
    <property type="project" value="UniProtKB-UniRule"/>
</dbReference>
<feature type="active site" description="Proton acceptor; for glutaminase activity" evidence="7">
    <location>
        <position position="53"/>
    </location>
</feature>
<evidence type="ECO:0000256" key="4">
    <source>
        <dbReference type="ARBA" id="ARBA00022741"/>
    </source>
</evidence>
<comment type="catalytic activity">
    <reaction evidence="7 8">
        <text>deamido-NAD(+) + L-glutamine + ATP + H2O = L-glutamate + AMP + diphosphate + NAD(+) + H(+)</text>
        <dbReference type="Rhea" id="RHEA:24384"/>
        <dbReference type="ChEBI" id="CHEBI:15377"/>
        <dbReference type="ChEBI" id="CHEBI:15378"/>
        <dbReference type="ChEBI" id="CHEBI:29985"/>
        <dbReference type="ChEBI" id="CHEBI:30616"/>
        <dbReference type="ChEBI" id="CHEBI:33019"/>
        <dbReference type="ChEBI" id="CHEBI:57540"/>
        <dbReference type="ChEBI" id="CHEBI:58359"/>
        <dbReference type="ChEBI" id="CHEBI:58437"/>
        <dbReference type="ChEBI" id="CHEBI:456215"/>
        <dbReference type="EC" id="6.3.5.1"/>
    </reaction>
</comment>
<comment type="caution">
    <text evidence="12">The sequence shown here is derived from an EMBL/GenBank/DDBJ whole genome shotgun (WGS) entry which is preliminary data.</text>
</comment>
<keyword evidence="4 7" id="KW-0547">Nucleotide-binding</keyword>
<dbReference type="AlphaFoldDB" id="A0A5N3PJ86"/>
<accession>A0A5N3PJ86</accession>
<evidence type="ECO:0000256" key="6">
    <source>
        <dbReference type="ARBA" id="ARBA00023027"/>
    </source>
</evidence>
<dbReference type="CDD" id="cd07570">
    <property type="entry name" value="GAT_Gln-NAD-synth"/>
    <property type="match status" value="1"/>
</dbReference>
<dbReference type="NCBIfam" id="NF002730">
    <property type="entry name" value="PRK02628.1"/>
    <property type="match status" value="1"/>
</dbReference>
<feature type="region of interest" description="Disordered" evidence="10">
    <location>
        <begin position="643"/>
        <end position="668"/>
    </location>
</feature>
<feature type="active site" description="Nucleophile; for glutaminase activity" evidence="7">
    <location>
        <position position="178"/>
    </location>
</feature>
<dbReference type="EMBL" id="VCMV01000001">
    <property type="protein sequence ID" value="KAB0269799.1"/>
    <property type="molecule type" value="Genomic_DNA"/>
</dbReference>
<dbReference type="HAMAP" id="MF_02090">
    <property type="entry name" value="NadE_glutamine_dep"/>
    <property type="match status" value="1"/>
</dbReference>
<feature type="binding site" evidence="7">
    <location>
        <position position="639"/>
    </location>
    <ligand>
        <name>deamido-NAD(+)</name>
        <dbReference type="ChEBI" id="CHEBI:58437"/>
        <note>ligand shared between two neighboring subunits</note>
    </ligand>
</feature>
<evidence type="ECO:0000256" key="5">
    <source>
        <dbReference type="ARBA" id="ARBA00022840"/>
    </source>
</evidence>
<proteinExistence type="inferred from homology"/>
<dbReference type="FunFam" id="3.40.50.620:FF:000155">
    <property type="entry name" value="Glutamine-dependent NAD(+) synthetase"/>
    <property type="match status" value="1"/>
</dbReference>
<dbReference type="Gene3D" id="3.40.50.620">
    <property type="entry name" value="HUPs"/>
    <property type="match status" value="1"/>
</dbReference>
<dbReference type="CDD" id="cd00553">
    <property type="entry name" value="NAD_synthase"/>
    <property type="match status" value="1"/>
</dbReference>
<dbReference type="GO" id="GO:0008795">
    <property type="term" value="F:NAD+ synthase activity"/>
    <property type="evidence" value="ECO:0007669"/>
    <property type="project" value="UniProtKB-UniRule"/>
</dbReference>
<keyword evidence="13" id="KW-1185">Reference proteome</keyword>
<feature type="binding site" evidence="7">
    <location>
        <position position="128"/>
    </location>
    <ligand>
        <name>L-glutamine</name>
        <dbReference type="ChEBI" id="CHEBI:58359"/>
    </ligand>
</feature>
<dbReference type="InterPro" id="IPR022310">
    <property type="entry name" value="NAD/GMP_synthase"/>
</dbReference>
<dbReference type="NCBIfam" id="TIGR00552">
    <property type="entry name" value="nadE"/>
    <property type="match status" value="1"/>
</dbReference>
<dbReference type="UniPathway" id="UPA00253">
    <property type="reaction ID" value="UER00334"/>
</dbReference>
<sequence>MTNFFNLHQHGFVRVAAGAPRVRVADPVFNAERTLEMTRNAASQGASLVLFPELGLSAYAIDDLLQQTALLEAAESAVKELLDATRDLSCLIFIGAPVRAGGRLYNAGLALHRGRLLAAFPKTYLPSYREFYEKRHFSPGGGHVPPVLRFAGQEAPFGSDILLRAEDVPDFIVHAEICEDVWAPVPPSVAAALAGATLLVNLSASNITVGKSEYRHALCKVHSARCLAAYLYSAAGQGESTTDLAWDGQAMIYENGALLVEAQRFAREPQLIFADVDLELLQQERMRQSSFGDAVDFNRPPTPFREVTFRADPERGGDLGFRRNIARFPFVPAQSAQLSELCYEAYNIQSHGLRQRLEATGVKRLVIGVSGGLDSTQALLVAAHAFDQLGLPRSDILAYTLPAFGTSDRTRANAWALMKALGVTAAEIDMTPACRQMLTDIGHPFAKGVPLYDIAFENVQAGARTSVLFRLANQHNGIVLGTGDLSELGLGWCTYGVGDHMSHYNVNASVSKTLIQHLIRWVANEDIFGTVARPILLDILDTEISPELIPGDQSEAPAQLTEDHVGPYALQDFNLFYTIRYGFRPSKIAFLAYQAWRDATTGEWPPHTPEAKRRAYDLAEIAKWLRVFVYRFFTTSQFKRSALPNGPKVSSGGSLSPRGDWRAPSDGNASTWLADLEKIPLESPLGARECRP</sequence>
<evidence type="ECO:0000256" key="7">
    <source>
        <dbReference type="HAMAP-Rule" id="MF_02090"/>
    </source>
</evidence>
<feature type="binding site" evidence="7">
    <location>
        <position position="205"/>
    </location>
    <ligand>
        <name>L-glutamine</name>
        <dbReference type="ChEBI" id="CHEBI:58359"/>
    </ligand>
</feature>
<dbReference type="Pfam" id="PF02540">
    <property type="entry name" value="NAD_synthase"/>
    <property type="match status" value="1"/>
</dbReference>
<comment type="pathway">
    <text evidence="1 7 8">Cofactor biosynthesis; NAD(+) biosynthesis; NAD(+) from deamido-NAD(+) (L-Gln route): step 1/1.</text>
</comment>
<dbReference type="GO" id="GO:0009435">
    <property type="term" value="P:NAD+ biosynthetic process"/>
    <property type="evidence" value="ECO:0007669"/>
    <property type="project" value="UniProtKB-UniRule"/>
</dbReference>